<dbReference type="PANTHER" id="PTHR12121">
    <property type="entry name" value="CARBON CATABOLITE REPRESSOR PROTEIN 4"/>
    <property type="match status" value="1"/>
</dbReference>
<dbReference type="STRING" id="2769.R7QFI3"/>
<feature type="domain" description="Endonuclease/exonuclease/phosphatase" evidence="2">
    <location>
        <begin position="109"/>
        <end position="438"/>
    </location>
</feature>
<dbReference type="Gene3D" id="3.60.10.10">
    <property type="entry name" value="Endonuclease/exonuclease/phosphatase"/>
    <property type="match status" value="1"/>
</dbReference>
<evidence type="ECO:0000313" key="3">
    <source>
        <dbReference type="EMBL" id="CDF36211.1"/>
    </source>
</evidence>
<dbReference type="GO" id="GO:0000175">
    <property type="term" value="F:3'-5'-RNA exonuclease activity"/>
    <property type="evidence" value="ECO:0007669"/>
    <property type="project" value="TreeGrafter"/>
</dbReference>
<dbReference type="InterPro" id="IPR050410">
    <property type="entry name" value="CCR4/nocturin_mRNA_transcr"/>
</dbReference>
<dbReference type="OMA" id="TYHMPCA"/>
<keyword evidence="4" id="KW-1185">Reference proteome</keyword>
<dbReference type="OrthoDB" id="2866996at2759"/>
<dbReference type="GeneID" id="17323743"/>
<dbReference type="PhylomeDB" id="R7QFI3"/>
<gene>
    <name evidence="3" type="ORF">CHC_T00004603001</name>
</gene>
<reference evidence="4" key="1">
    <citation type="journal article" date="2013" name="Proc. Natl. Acad. Sci. U.S.A.">
        <title>Genome structure and metabolic features in the red seaweed Chondrus crispus shed light on evolution of the Archaeplastida.</title>
        <authorList>
            <person name="Collen J."/>
            <person name="Porcel B."/>
            <person name="Carre W."/>
            <person name="Ball S.G."/>
            <person name="Chaparro C."/>
            <person name="Tonon T."/>
            <person name="Barbeyron T."/>
            <person name="Michel G."/>
            <person name="Noel B."/>
            <person name="Valentin K."/>
            <person name="Elias M."/>
            <person name="Artiguenave F."/>
            <person name="Arun A."/>
            <person name="Aury J.M."/>
            <person name="Barbosa-Neto J.F."/>
            <person name="Bothwell J.H."/>
            <person name="Bouget F.Y."/>
            <person name="Brillet L."/>
            <person name="Cabello-Hurtado F."/>
            <person name="Capella-Gutierrez S."/>
            <person name="Charrier B."/>
            <person name="Cladiere L."/>
            <person name="Cock J.M."/>
            <person name="Coelho S.M."/>
            <person name="Colleoni C."/>
            <person name="Czjzek M."/>
            <person name="Da Silva C."/>
            <person name="Delage L."/>
            <person name="Denoeud F."/>
            <person name="Deschamps P."/>
            <person name="Dittami S.M."/>
            <person name="Gabaldon T."/>
            <person name="Gachon C.M."/>
            <person name="Groisillier A."/>
            <person name="Herve C."/>
            <person name="Jabbari K."/>
            <person name="Katinka M."/>
            <person name="Kloareg B."/>
            <person name="Kowalczyk N."/>
            <person name="Labadie K."/>
            <person name="Leblanc C."/>
            <person name="Lopez P.J."/>
            <person name="McLachlan D.H."/>
            <person name="Meslet-Cladiere L."/>
            <person name="Moustafa A."/>
            <person name="Nehr Z."/>
            <person name="Nyvall Collen P."/>
            <person name="Panaud O."/>
            <person name="Partensky F."/>
            <person name="Poulain J."/>
            <person name="Rensing S.A."/>
            <person name="Rousvoal S."/>
            <person name="Samson G."/>
            <person name="Symeonidi A."/>
            <person name="Weissenbach J."/>
            <person name="Zambounis A."/>
            <person name="Wincker P."/>
            <person name="Boyen C."/>
        </authorList>
    </citation>
    <scope>NUCLEOTIDE SEQUENCE [LARGE SCALE GENOMIC DNA]</scope>
    <source>
        <strain evidence="4">cv. Stackhouse</strain>
    </source>
</reference>
<dbReference type="Pfam" id="PF03372">
    <property type="entry name" value="Exo_endo_phos"/>
    <property type="match status" value="1"/>
</dbReference>
<dbReference type="RefSeq" id="XP_005716030.1">
    <property type="nucleotide sequence ID" value="XM_005715973.1"/>
</dbReference>
<dbReference type="EMBL" id="HG001766">
    <property type="protein sequence ID" value="CDF36211.1"/>
    <property type="molecule type" value="Genomic_DNA"/>
</dbReference>
<protein>
    <recommendedName>
        <fullName evidence="2">Endonuclease/exonuclease/phosphatase domain-containing protein</fullName>
    </recommendedName>
</protein>
<feature type="compositionally biased region" description="Low complexity" evidence="1">
    <location>
        <begin position="46"/>
        <end position="68"/>
    </location>
</feature>
<evidence type="ECO:0000313" key="4">
    <source>
        <dbReference type="Proteomes" id="UP000012073"/>
    </source>
</evidence>
<dbReference type="InterPro" id="IPR036691">
    <property type="entry name" value="Endo/exonu/phosph_ase_sf"/>
</dbReference>
<proteinExistence type="predicted"/>
<sequence>MSVLHARHLSFLPPFPSLTFPISNSLYHLRAALPFRHWRPSHAPQFSSRPFSSRSRPPLRGSGSSANGTSGGGSLPADNGPEGLFASSPELEQLAIKSVSAPVLSRIVSYNLLSSSLADPTHFPACDPSNLRAATRLGRILAKLEGPVASRSIICLQEVSLAWSGHLHTFFANRGFHLLLASHGSYFNGYMGEGLAFPLDLYEAVDLRIERLTDRMGWPSKRRPEGVAKAIANVCGRLQRAANALFGPKRPNRIAKRDPWDHARGRYNRFIFARLRSRTNGAKLCVATYHMPCIFWSPPVMLIHAALAVRTFQRLCGEDLGVLAGDFNIKPDDASYSMILSGDVDPKHSSFPVSTPDGSPPEKWFPAPLTPMKSAYKEILGEEPDFTNYAKVENQATFIETLDYLFCTRDVDIVDVIRLPKRDSFEGPLPDADEPSDHIMIGATLRLPAPTRRPQRVVSARSLQN</sequence>
<dbReference type="SUPFAM" id="SSF56219">
    <property type="entry name" value="DNase I-like"/>
    <property type="match status" value="1"/>
</dbReference>
<dbReference type="PANTHER" id="PTHR12121:SF101">
    <property type="entry name" value="ENDONUCLEASE_EXONUCLEASE_PHOSPHATASE DOMAIN-CONTAINING PROTEIN"/>
    <property type="match status" value="1"/>
</dbReference>
<name>R7QFI3_CHOCR</name>
<dbReference type="InterPro" id="IPR005135">
    <property type="entry name" value="Endo/exonuclease/phosphatase"/>
</dbReference>
<dbReference type="Gramene" id="CDF36211">
    <property type="protein sequence ID" value="CDF36211"/>
    <property type="gene ID" value="CHC_T00004603001"/>
</dbReference>
<accession>R7QFI3</accession>
<feature type="region of interest" description="Disordered" evidence="1">
    <location>
        <begin position="44"/>
        <end position="82"/>
    </location>
</feature>
<organism evidence="3 4">
    <name type="scientific">Chondrus crispus</name>
    <name type="common">Carrageen Irish moss</name>
    <name type="synonym">Polymorpha crispa</name>
    <dbReference type="NCBI Taxonomy" id="2769"/>
    <lineage>
        <taxon>Eukaryota</taxon>
        <taxon>Rhodophyta</taxon>
        <taxon>Florideophyceae</taxon>
        <taxon>Rhodymeniophycidae</taxon>
        <taxon>Gigartinales</taxon>
        <taxon>Gigartinaceae</taxon>
        <taxon>Chondrus</taxon>
    </lineage>
</organism>
<evidence type="ECO:0000256" key="1">
    <source>
        <dbReference type="SAM" id="MobiDB-lite"/>
    </source>
</evidence>
<dbReference type="Proteomes" id="UP000012073">
    <property type="component" value="Unassembled WGS sequence"/>
</dbReference>
<dbReference type="AlphaFoldDB" id="R7QFI3"/>
<dbReference type="KEGG" id="ccp:CHC_T00004603001"/>
<evidence type="ECO:0000259" key="2">
    <source>
        <dbReference type="Pfam" id="PF03372"/>
    </source>
</evidence>